<evidence type="ECO:0008006" key="5">
    <source>
        <dbReference type="Google" id="ProtNLM"/>
    </source>
</evidence>
<dbReference type="STRING" id="483218.BACPEC_03284"/>
<sequence>MGAHNDMSGYRNIVLITQLSLYVMVPVFLCLGLGIWLDARFGWSTTLPLLIVGIVAGARTGYVEAKRIIDAEDARRKKRQQEEIESKVKRHDGEA</sequence>
<name>B7AX34_9FIRM</name>
<dbReference type="InterPro" id="IPR032820">
    <property type="entry name" value="ATPase_put"/>
</dbReference>
<keyword evidence="2" id="KW-1133">Transmembrane helix</keyword>
<evidence type="ECO:0000256" key="2">
    <source>
        <dbReference type="SAM" id="Phobius"/>
    </source>
</evidence>
<comment type="caution">
    <text evidence="3">The sequence shown here is derived from an EMBL/GenBank/DDBJ whole genome shotgun (WGS) entry which is preliminary data.</text>
</comment>
<feature type="region of interest" description="Disordered" evidence="1">
    <location>
        <begin position="74"/>
        <end position="95"/>
    </location>
</feature>
<keyword evidence="4" id="KW-1185">Reference proteome</keyword>
<gene>
    <name evidence="3" type="ORF">BACPEC_03284</name>
</gene>
<evidence type="ECO:0000313" key="4">
    <source>
        <dbReference type="Proteomes" id="UP000003136"/>
    </source>
</evidence>
<dbReference type="Pfam" id="PF09527">
    <property type="entry name" value="ATPase_gene1"/>
    <property type="match status" value="1"/>
</dbReference>
<feature type="transmembrane region" description="Helical" evidence="2">
    <location>
        <begin position="41"/>
        <end position="58"/>
    </location>
</feature>
<accession>B7AX34</accession>
<protein>
    <recommendedName>
        <fullName evidence="5">F0F1-ATPase subunit</fullName>
    </recommendedName>
</protein>
<organism evidence="3 4">
    <name type="scientific">[Bacteroides] pectinophilus ATCC 43243</name>
    <dbReference type="NCBI Taxonomy" id="483218"/>
    <lineage>
        <taxon>Bacteria</taxon>
        <taxon>Bacillati</taxon>
        <taxon>Bacillota</taxon>
        <taxon>Clostridia</taxon>
        <taxon>Eubacteriales</taxon>
    </lineage>
</organism>
<dbReference type="Proteomes" id="UP000003136">
    <property type="component" value="Unassembled WGS sequence"/>
</dbReference>
<reference evidence="3 4" key="1">
    <citation type="submission" date="2008-11" db="EMBL/GenBank/DDBJ databases">
        <title>Draft genome sequence of Bacteroides pectinophilus (ATCC 43243).</title>
        <authorList>
            <person name="Sudarsanam P."/>
            <person name="Ley R."/>
            <person name="Guruge J."/>
            <person name="Turnbaugh P.J."/>
            <person name="Mahowald M."/>
            <person name="Liep D."/>
            <person name="Gordon J."/>
        </authorList>
    </citation>
    <scope>NUCLEOTIDE SEQUENCE [LARGE SCALE GENOMIC DNA]</scope>
    <source>
        <strain evidence="3 4">ATCC 43243</strain>
    </source>
</reference>
<feature type="transmembrane region" description="Helical" evidence="2">
    <location>
        <begin position="12"/>
        <end position="35"/>
    </location>
</feature>
<keyword evidence="2" id="KW-0472">Membrane</keyword>
<dbReference type="EMBL" id="ABVQ01000037">
    <property type="protein sequence ID" value="EEC56775.1"/>
    <property type="molecule type" value="Genomic_DNA"/>
</dbReference>
<dbReference type="HOGENOM" id="CLU_137927_5_0_9"/>
<evidence type="ECO:0000256" key="1">
    <source>
        <dbReference type="SAM" id="MobiDB-lite"/>
    </source>
</evidence>
<reference evidence="3 4" key="2">
    <citation type="submission" date="2008-11" db="EMBL/GenBank/DDBJ databases">
        <authorList>
            <person name="Fulton L."/>
            <person name="Clifton S."/>
            <person name="Fulton B."/>
            <person name="Xu J."/>
            <person name="Minx P."/>
            <person name="Pepin K.H."/>
            <person name="Johnson M."/>
            <person name="Bhonagiri V."/>
            <person name="Nash W.E."/>
            <person name="Mardis E.R."/>
            <person name="Wilson R.K."/>
        </authorList>
    </citation>
    <scope>NUCLEOTIDE SEQUENCE [LARGE SCALE GENOMIC DNA]</scope>
    <source>
        <strain evidence="3 4">ATCC 43243</strain>
    </source>
</reference>
<evidence type="ECO:0000313" key="3">
    <source>
        <dbReference type="EMBL" id="EEC56775.1"/>
    </source>
</evidence>
<proteinExistence type="predicted"/>
<dbReference type="AlphaFoldDB" id="B7AX34"/>
<keyword evidence="2" id="KW-0812">Transmembrane</keyword>